<name>A0A0G0ZGA2_9BACT</name>
<feature type="transmembrane region" description="Helical" evidence="1">
    <location>
        <begin position="14"/>
        <end position="32"/>
    </location>
</feature>
<accession>A0A0G0ZGA2</accession>
<sequence>MINLKKYSLSSRQYFLLAVADLFIIFFGQILYPNQIVVGNDSTRFYFGLLIAAALFLMFQYLSLLITKTTQVRKYKSEALNLLLMAGVNTAGVWLTGRFSSMTGFGISSYLIAVILGIFLTTAVYLVKRSN</sequence>
<evidence type="ECO:0000256" key="1">
    <source>
        <dbReference type="SAM" id="Phobius"/>
    </source>
</evidence>
<feature type="transmembrane region" description="Helical" evidence="1">
    <location>
        <begin position="79"/>
        <end position="95"/>
    </location>
</feature>
<feature type="transmembrane region" description="Helical" evidence="1">
    <location>
        <begin position="44"/>
        <end position="67"/>
    </location>
</feature>
<feature type="transmembrane region" description="Helical" evidence="1">
    <location>
        <begin position="107"/>
        <end position="127"/>
    </location>
</feature>
<organism evidence="2 3">
    <name type="scientific">Candidatus Gottesmanbacteria bacterium GW2011_GWA2_42_18</name>
    <dbReference type="NCBI Taxonomy" id="1618442"/>
    <lineage>
        <taxon>Bacteria</taxon>
        <taxon>Candidatus Gottesmaniibacteriota</taxon>
    </lineage>
</organism>
<dbReference type="AlphaFoldDB" id="A0A0G0ZGA2"/>
<keyword evidence="1" id="KW-0472">Membrane</keyword>
<dbReference type="EMBL" id="LCDD01000003">
    <property type="protein sequence ID" value="KKS47704.1"/>
    <property type="molecule type" value="Genomic_DNA"/>
</dbReference>
<keyword evidence="1" id="KW-0812">Transmembrane</keyword>
<evidence type="ECO:0000313" key="2">
    <source>
        <dbReference type="EMBL" id="KKS47704.1"/>
    </source>
</evidence>
<gene>
    <name evidence="2" type="ORF">UV09_C0003G0049</name>
</gene>
<evidence type="ECO:0000313" key="3">
    <source>
        <dbReference type="Proteomes" id="UP000034320"/>
    </source>
</evidence>
<reference evidence="2 3" key="1">
    <citation type="journal article" date="2015" name="Nature">
        <title>rRNA introns, odd ribosomes, and small enigmatic genomes across a large radiation of phyla.</title>
        <authorList>
            <person name="Brown C.T."/>
            <person name="Hug L.A."/>
            <person name="Thomas B.C."/>
            <person name="Sharon I."/>
            <person name="Castelle C.J."/>
            <person name="Singh A."/>
            <person name="Wilkins M.J."/>
            <person name="Williams K.H."/>
            <person name="Banfield J.F."/>
        </authorList>
    </citation>
    <scope>NUCLEOTIDE SEQUENCE [LARGE SCALE GENOMIC DNA]</scope>
</reference>
<dbReference type="Proteomes" id="UP000034320">
    <property type="component" value="Unassembled WGS sequence"/>
</dbReference>
<keyword evidence="1" id="KW-1133">Transmembrane helix</keyword>
<evidence type="ECO:0008006" key="4">
    <source>
        <dbReference type="Google" id="ProtNLM"/>
    </source>
</evidence>
<comment type="caution">
    <text evidence="2">The sequence shown here is derived from an EMBL/GenBank/DDBJ whole genome shotgun (WGS) entry which is preliminary data.</text>
</comment>
<protein>
    <recommendedName>
        <fullName evidence="4">Polysaccharide biosynthesis protein</fullName>
    </recommendedName>
</protein>
<proteinExistence type="predicted"/>